<dbReference type="InterPro" id="IPR000385">
    <property type="entry name" value="MoaA_NifB_PqqE_Fe-S-bd_CS"/>
</dbReference>
<keyword evidence="11" id="KW-0501">Molybdenum cofactor biosynthesis</keyword>
<dbReference type="PROSITE" id="PS51918">
    <property type="entry name" value="RADICAL_SAM"/>
    <property type="match status" value="1"/>
</dbReference>
<comment type="pathway">
    <text evidence="2">Cofactor biosynthesis; molybdopterin biosynthesis.</text>
</comment>
<dbReference type="GO" id="GO:0005525">
    <property type="term" value="F:GTP binding"/>
    <property type="evidence" value="ECO:0007669"/>
    <property type="project" value="UniProtKB-KW"/>
</dbReference>
<evidence type="ECO:0000256" key="11">
    <source>
        <dbReference type="ARBA" id="ARBA00023150"/>
    </source>
</evidence>
<feature type="domain" description="Radical SAM core" evidence="14">
    <location>
        <begin position="31"/>
        <end position="260"/>
    </location>
</feature>
<evidence type="ECO:0000256" key="9">
    <source>
        <dbReference type="ARBA" id="ARBA00023014"/>
    </source>
</evidence>
<keyword evidence="6" id="KW-0479">Metal-binding</keyword>
<keyword evidence="12" id="KW-0456">Lyase</keyword>
<dbReference type="Pfam" id="PF04055">
    <property type="entry name" value="Radical_SAM"/>
    <property type="match status" value="1"/>
</dbReference>
<dbReference type="CDD" id="cd01335">
    <property type="entry name" value="Radical_SAM"/>
    <property type="match status" value="1"/>
</dbReference>
<dbReference type="GO" id="GO:0061798">
    <property type="term" value="F:GTP 3',8'-cyclase activity"/>
    <property type="evidence" value="ECO:0007669"/>
    <property type="project" value="UniProtKB-EC"/>
</dbReference>
<dbReference type="GO" id="GO:0061799">
    <property type="term" value="F:cyclic pyranopterin monophosphate synthase activity"/>
    <property type="evidence" value="ECO:0007669"/>
    <property type="project" value="TreeGrafter"/>
</dbReference>
<dbReference type="HAMAP" id="MF_01225_B">
    <property type="entry name" value="MoaA_B"/>
    <property type="match status" value="1"/>
</dbReference>
<dbReference type="PROSITE" id="PS01305">
    <property type="entry name" value="MOAA_NIFB_PQQE"/>
    <property type="match status" value="1"/>
</dbReference>
<comment type="cofactor">
    <cofactor evidence="1">
        <name>[4Fe-4S] cluster</name>
        <dbReference type="ChEBI" id="CHEBI:49883"/>
    </cofactor>
</comment>
<dbReference type="GO" id="GO:0006777">
    <property type="term" value="P:Mo-molybdopterin cofactor biosynthetic process"/>
    <property type="evidence" value="ECO:0007669"/>
    <property type="project" value="UniProtKB-KW"/>
</dbReference>
<dbReference type="GO" id="GO:0046872">
    <property type="term" value="F:metal ion binding"/>
    <property type="evidence" value="ECO:0007669"/>
    <property type="project" value="UniProtKB-KW"/>
</dbReference>
<protein>
    <recommendedName>
        <fullName evidence="3">GTP 3',8-cyclase</fullName>
        <ecNumber evidence="3">4.1.99.22</ecNumber>
    </recommendedName>
</protein>
<dbReference type="GO" id="GO:0051539">
    <property type="term" value="F:4 iron, 4 sulfur cluster binding"/>
    <property type="evidence" value="ECO:0007669"/>
    <property type="project" value="UniProtKB-KW"/>
</dbReference>
<evidence type="ECO:0000313" key="15">
    <source>
        <dbReference type="EMBL" id="KAG2192319.1"/>
    </source>
</evidence>
<dbReference type="Pfam" id="PF06463">
    <property type="entry name" value="Mob_synth_C"/>
    <property type="match status" value="1"/>
</dbReference>
<evidence type="ECO:0000256" key="3">
    <source>
        <dbReference type="ARBA" id="ARBA00012167"/>
    </source>
</evidence>
<dbReference type="InterPro" id="IPR050105">
    <property type="entry name" value="MoCo_biosynth_MoaA/MoaC"/>
</dbReference>
<dbReference type="Gene3D" id="3.20.20.70">
    <property type="entry name" value="Aldolase class I"/>
    <property type="match status" value="1"/>
</dbReference>
<dbReference type="EC" id="4.1.99.22" evidence="3"/>
<evidence type="ECO:0000256" key="5">
    <source>
        <dbReference type="ARBA" id="ARBA00022691"/>
    </source>
</evidence>
<evidence type="ECO:0000256" key="7">
    <source>
        <dbReference type="ARBA" id="ARBA00022741"/>
    </source>
</evidence>
<dbReference type="InterPro" id="IPR013785">
    <property type="entry name" value="Aldolase_TIM"/>
</dbReference>
<keyword evidence="4" id="KW-0004">4Fe-4S</keyword>
<dbReference type="NCBIfam" id="TIGR02666">
    <property type="entry name" value="moaA"/>
    <property type="match status" value="1"/>
</dbReference>
<evidence type="ECO:0000256" key="8">
    <source>
        <dbReference type="ARBA" id="ARBA00023004"/>
    </source>
</evidence>
<comment type="caution">
    <text evidence="15">The sequence shown here is derived from an EMBL/GenBank/DDBJ whole genome shotgun (WGS) entry which is preliminary data.</text>
</comment>
<dbReference type="OrthoDB" id="429626at2759"/>
<evidence type="ECO:0000256" key="2">
    <source>
        <dbReference type="ARBA" id="ARBA00005046"/>
    </source>
</evidence>
<evidence type="ECO:0000313" key="16">
    <source>
        <dbReference type="Proteomes" id="UP000603453"/>
    </source>
</evidence>
<evidence type="ECO:0000256" key="13">
    <source>
        <dbReference type="ARBA" id="ARBA00048697"/>
    </source>
</evidence>
<keyword evidence="7" id="KW-0547">Nucleotide-binding</keyword>
<comment type="catalytic activity">
    <reaction evidence="13">
        <text>GTP + AH2 + S-adenosyl-L-methionine = (8S)-3',8-cyclo-7,8-dihydroguanosine 5'-triphosphate + 5'-deoxyadenosine + L-methionine + A + H(+)</text>
        <dbReference type="Rhea" id="RHEA:49576"/>
        <dbReference type="ChEBI" id="CHEBI:13193"/>
        <dbReference type="ChEBI" id="CHEBI:15378"/>
        <dbReference type="ChEBI" id="CHEBI:17319"/>
        <dbReference type="ChEBI" id="CHEBI:17499"/>
        <dbReference type="ChEBI" id="CHEBI:37565"/>
        <dbReference type="ChEBI" id="CHEBI:57844"/>
        <dbReference type="ChEBI" id="CHEBI:59789"/>
        <dbReference type="ChEBI" id="CHEBI:131766"/>
        <dbReference type="EC" id="4.1.99.22"/>
    </reaction>
</comment>
<proteinExistence type="inferred from homology"/>
<name>A0A8H7QHL5_9FUNG</name>
<dbReference type="SMART" id="SM00729">
    <property type="entry name" value="Elp3"/>
    <property type="match status" value="1"/>
</dbReference>
<dbReference type="EMBL" id="JAEPRD010000296">
    <property type="protein sequence ID" value="KAG2192319.1"/>
    <property type="molecule type" value="Genomic_DNA"/>
</dbReference>
<dbReference type="InterPro" id="IPR007197">
    <property type="entry name" value="rSAM"/>
</dbReference>
<dbReference type="SFLD" id="SFLDG01386">
    <property type="entry name" value="main_SPASM_domain-containing"/>
    <property type="match status" value="1"/>
</dbReference>
<evidence type="ECO:0000256" key="12">
    <source>
        <dbReference type="ARBA" id="ARBA00023239"/>
    </source>
</evidence>
<evidence type="ECO:0000256" key="6">
    <source>
        <dbReference type="ARBA" id="ARBA00022723"/>
    </source>
</evidence>
<organism evidence="15 16">
    <name type="scientific">Mucor saturninus</name>
    <dbReference type="NCBI Taxonomy" id="64648"/>
    <lineage>
        <taxon>Eukaryota</taxon>
        <taxon>Fungi</taxon>
        <taxon>Fungi incertae sedis</taxon>
        <taxon>Mucoromycota</taxon>
        <taxon>Mucoromycotina</taxon>
        <taxon>Mucoromycetes</taxon>
        <taxon>Mucorales</taxon>
        <taxon>Mucorineae</taxon>
        <taxon>Mucoraceae</taxon>
        <taxon>Mucor</taxon>
    </lineage>
</organism>
<evidence type="ECO:0000256" key="4">
    <source>
        <dbReference type="ARBA" id="ARBA00022485"/>
    </source>
</evidence>
<dbReference type="CDD" id="cd21117">
    <property type="entry name" value="Twitch_MoaA"/>
    <property type="match status" value="1"/>
</dbReference>
<evidence type="ECO:0000259" key="14">
    <source>
        <dbReference type="PROSITE" id="PS51918"/>
    </source>
</evidence>
<gene>
    <name evidence="15" type="ORF">INT47_001818</name>
</gene>
<evidence type="ECO:0000256" key="10">
    <source>
        <dbReference type="ARBA" id="ARBA00023134"/>
    </source>
</evidence>
<dbReference type="PANTHER" id="PTHR22960">
    <property type="entry name" value="MOLYBDOPTERIN COFACTOR SYNTHESIS PROTEIN A"/>
    <property type="match status" value="1"/>
</dbReference>
<evidence type="ECO:0000256" key="1">
    <source>
        <dbReference type="ARBA" id="ARBA00001966"/>
    </source>
</evidence>
<dbReference type="AlphaFoldDB" id="A0A8H7QHL5"/>
<accession>A0A8H7QHL5</accession>
<dbReference type="Proteomes" id="UP000603453">
    <property type="component" value="Unassembled WGS sequence"/>
</dbReference>
<dbReference type="SFLD" id="SFLDG01067">
    <property type="entry name" value="SPASM/twitch_domain_containing"/>
    <property type="match status" value="1"/>
</dbReference>
<dbReference type="InterPro" id="IPR006638">
    <property type="entry name" value="Elp3/MiaA/NifB-like_rSAM"/>
</dbReference>
<keyword evidence="8" id="KW-0408">Iron</keyword>
<keyword evidence="16" id="KW-1185">Reference proteome</keyword>
<dbReference type="InterPro" id="IPR013483">
    <property type="entry name" value="MoaA"/>
</dbReference>
<dbReference type="InterPro" id="IPR058240">
    <property type="entry name" value="rSAM_sf"/>
</dbReference>
<dbReference type="SUPFAM" id="SSF102114">
    <property type="entry name" value="Radical SAM enzymes"/>
    <property type="match status" value="1"/>
</dbReference>
<keyword evidence="5" id="KW-0949">S-adenosyl-L-methionine</keyword>
<sequence length="354" mass="39871">MLQRSVLPILKKSLYTTQVVQDKVSHPLVDNYQRHHDYLRISITERCNLRCTYCMPEGGVPLSAADSLLTTTEILRLAQLFVAQGVKKIRLTGGEPTVRPDILALVEGLGRLKGKGLESLAMTSNGIALKRKLPQLVASGLDTLNVSLDTLDPHLFEIMTRRRGFQRVTEAIDEAIQLNMKHVKINTVVMRGVNDAEVLNFAAYTKDRRVNVRFIEYMPFDGNQWNRQKLVPFKELIGRIEAVYGRLDRLTDTANDTTKHYKVPGYQGKLGFITSMTDHFCGTCNRLRITADGSIKVCLFGNTEVSLRDLIRNESTDEEIVQVISMAVKKKKKQHAGMFELASQKNRPMILIGG</sequence>
<dbReference type="InterPro" id="IPR010505">
    <property type="entry name" value="MoaA_twitch"/>
</dbReference>
<keyword evidence="10" id="KW-0342">GTP-binding</keyword>
<dbReference type="InterPro" id="IPR040064">
    <property type="entry name" value="MoaA-like"/>
</dbReference>
<dbReference type="SFLD" id="SFLDG01383">
    <property type="entry name" value="cyclic_pyranopterin_phosphate"/>
    <property type="match status" value="1"/>
</dbReference>
<reference evidence="15" key="1">
    <citation type="submission" date="2020-12" db="EMBL/GenBank/DDBJ databases">
        <title>Metabolic potential, ecology and presence of endohyphal bacteria is reflected in genomic diversity of Mucoromycotina.</title>
        <authorList>
            <person name="Muszewska A."/>
            <person name="Okrasinska A."/>
            <person name="Steczkiewicz K."/>
            <person name="Drgas O."/>
            <person name="Orlowska M."/>
            <person name="Perlinska-Lenart U."/>
            <person name="Aleksandrzak-Piekarczyk T."/>
            <person name="Szatraj K."/>
            <person name="Zielenkiewicz U."/>
            <person name="Pilsyk S."/>
            <person name="Malc E."/>
            <person name="Mieczkowski P."/>
            <person name="Kruszewska J.S."/>
            <person name="Biernat P."/>
            <person name="Pawlowska J."/>
        </authorList>
    </citation>
    <scope>NUCLEOTIDE SEQUENCE</scope>
    <source>
        <strain evidence="15">WA0000017839</strain>
    </source>
</reference>
<dbReference type="UniPathway" id="UPA00344"/>
<dbReference type="PANTHER" id="PTHR22960:SF0">
    <property type="entry name" value="MOLYBDENUM COFACTOR BIOSYNTHESIS PROTEIN 1"/>
    <property type="match status" value="1"/>
</dbReference>
<keyword evidence="9" id="KW-0411">Iron-sulfur</keyword>
<dbReference type="SFLD" id="SFLDS00029">
    <property type="entry name" value="Radical_SAM"/>
    <property type="match status" value="1"/>
</dbReference>